<dbReference type="AlphaFoldDB" id="A0A9C5ZH33"/>
<keyword evidence="1" id="KW-0812">Transmembrane</keyword>
<keyword evidence="2" id="KW-1185">Reference proteome</keyword>
<accession>A0A9C5ZH33</accession>
<sequence>MQLSHKHENCSYVKNRTIHPLGLRGAMSFALAIRNTLSEARLTLLTATSLVVIFTVIIQGGAVNFLLENGDLIQRCFNSPRGGEFVEIEW</sequence>
<protein>
    <submittedName>
        <fullName evidence="3">Sodium/hydrogen exchanger 7-like isoform X1</fullName>
    </submittedName>
</protein>
<dbReference type="GeneID" id="119643218"/>
<dbReference type="RefSeq" id="XP_037898493.1">
    <property type="nucleotide sequence ID" value="XM_038042565.1"/>
</dbReference>
<proteinExistence type="predicted"/>
<keyword evidence="1" id="KW-1133">Transmembrane helix</keyword>
<organism evidence="2 3">
    <name type="scientific">Glossina fuscipes</name>
    <dbReference type="NCBI Taxonomy" id="7396"/>
    <lineage>
        <taxon>Eukaryota</taxon>
        <taxon>Metazoa</taxon>
        <taxon>Ecdysozoa</taxon>
        <taxon>Arthropoda</taxon>
        <taxon>Hexapoda</taxon>
        <taxon>Insecta</taxon>
        <taxon>Pterygota</taxon>
        <taxon>Neoptera</taxon>
        <taxon>Endopterygota</taxon>
        <taxon>Diptera</taxon>
        <taxon>Brachycera</taxon>
        <taxon>Muscomorpha</taxon>
        <taxon>Hippoboscoidea</taxon>
        <taxon>Glossinidae</taxon>
        <taxon>Glossina</taxon>
    </lineage>
</organism>
<feature type="transmembrane region" description="Helical" evidence="1">
    <location>
        <begin position="43"/>
        <end position="67"/>
    </location>
</feature>
<name>A0A9C5ZH33_9MUSC</name>
<evidence type="ECO:0000256" key="1">
    <source>
        <dbReference type="SAM" id="Phobius"/>
    </source>
</evidence>
<reference evidence="3" key="1">
    <citation type="submission" date="2025-08" db="UniProtKB">
        <authorList>
            <consortium name="RefSeq"/>
        </authorList>
    </citation>
    <scope>IDENTIFICATION</scope>
    <source>
        <tissue evidence="3">Whole body pupa</tissue>
    </source>
</reference>
<evidence type="ECO:0000313" key="2">
    <source>
        <dbReference type="Proteomes" id="UP000092443"/>
    </source>
</evidence>
<keyword evidence="1" id="KW-0472">Membrane</keyword>
<evidence type="ECO:0000313" key="3">
    <source>
        <dbReference type="RefSeq" id="XP_037898493.1"/>
    </source>
</evidence>
<dbReference type="KEGG" id="gfs:119643218"/>
<dbReference type="Proteomes" id="UP000092443">
    <property type="component" value="Unplaced"/>
</dbReference>
<gene>
    <name evidence="3" type="primary">LOC119643218</name>
</gene>